<dbReference type="AlphaFoldDB" id="A0A9J6GBK8"/>
<gene>
    <name evidence="1" type="ORF">HPB48_001403</name>
</gene>
<sequence length="89" mass="9926">MLPAAPARQRIEPSLPAEESLMTAVDNGGLLYLYNQLNTLVTSLENTFTHCFGLKRVRSDSLMNLVSFLQLTKLNFFGRPEHKTAATKS</sequence>
<evidence type="ECO:0000313" key="2">
    <source>
        <dbReference type="Proteomes" id="UP000821853"/>
    </source>
</evidence>
<dbReference type="VEuPathDB" id="VectorBase:HLOH_041236"/>
<name>A0A9J6GBK8_HAELO</name>
<reference evidence="1 2" key="1">
    <citation type="journal article" date="2020" name="Cell">
        <title>Large-Scale Comparative Analyses of Tick Genomes Elucidate Their Genetic Diversity and Vector Capacities.</title>
        <authorList>
            <consortium name="Tick Genome and Microbiome Consortium (TIGMIC)"/>
            <person name="Jia N."/>
            <person name="Wang J."/>
            <person name="Shi W."/>
            <person name="Du L."/>
            <person name="Sun Y."/>
            <person name="Zhan W."/>
            <person name="Jiang J.F."/>
            <person name="Wang Q."/>
            <person name="Zhang B."/>
            <person name="Ji P."/>
            <person name="Bell-Sakyi L."/>
            <person name="Cui X.M."/>
            <person name="Yuan T.T."/>
            <person name="Jiang B.G."/>
            <person name="Yang W.F."/>
            <person name="Lam T.T."/>
            <person name="Chang Q.C."/>
            <person name="Ding S.J."/>
            <person name="Wang X.J."/>
            <person name="Zhu J.G."/>
            <person name="Ruan X.D."/>
            <person name="Zhao L."/>
            <person name="Wei J.T."/>
            <person name="Ye R.Z."/>
            <person name="Que T.C."/>
            <person name="Du C.H."/>
            <person name="Zhou Y.H."/>
            <person name="Cheng J.X."/>
            <person name="Dai P.F."/>
            <person name="Guo W.B."/>
            <person name="Han X.H."/>
            <person name="Huang E.J."/>
            <person name="Li L.F."/>
            <person name="Wei W."/>
            <person name="Gao Y.C."/>
            <person name="Liu J.Z."/>
            <person name="Shao H.Z."/>
            <person name="Wang X."/>
            <person name="Wang C.C."/>
            <person name="Yang T.C."/>
            <person name="Huo Q.B."/>
            <person name="Li W."/>
            <person name="Chen H.Y."/>
            <person name="Chen S.E."/>
            <person name="Zhou L.G."/>
            <person name="Ni X.B."/>
            <person name="Tian J.H."/>
            <person name="Sheng Y."/>
            <person name="Liu T."/>
            <person name="Pan Y.S."/>
            <person name="Xia L.Y."/>
            <person name="Li J."/>
            <person name="Zhao F."/>
            <person name="Cao W.C."/>
        </authorList>
    </citation>
    <scope>NUCLEOTIDE SEQUENCE [LARGE SCALE GENOMIC DNA]</scope>
    <source>
        <strain evidence="1">HaeL-2018</strain>
    </source>
</reference>
<organism evidence="1 2">
    <name type="scientific">Haemaphysalis longicornis</name>
    <name type="common">Bush tick</name>
    <dbReference type="NCBI Taxonomy" id="44386"/>
    <lineage>
        <taxon>Eukaryota</taxon>
        <taxon>Metazoa</taxon>
        <taxon>Ecdysozoa</taxon>
        <taxon>Arthropoda</taxon>
        <taxon>Chelicerata</taxon>
        <taxon>Arachnida</taxon>
        <taxon>Acari</taxon>
        <taxon>Parasitiformes</taxon>
        <taxon>Ixodida</taxon>
        <taxon>Ixodoidea</taxon>
        <taxon>Ixodidae</taxon>
        <taxon>Haemaphysalinae</taxon>
        <taxon>Haemaphysalis</taxon>
    </lineage>
</organism>
<proteinExistence type="predicted"/>
<accession>A0A9J6GBK8</accession>
<keyword evidence="2" id="KW-1185">Reference proteome</keyword>
<comment type="caution">
    <text evidence="1">The sequence shown here is derived from an EMBL/GenBank/DDBJ whole genome shotgun (WGS) entry which is preliminary data.</text>
</comment>
<dbReference type="Proteomes" id="UP000821853">
    <property type="component" value="Chromosome 3"/>
</dbReference>
<protein>
    <submittedName>
        <fullName evidence="1">Uncharacterized protein</fullName>
    </submittedName>
</protein>
<evidence type="ECO:0000313" key="1">
    <source>
        <dbReference type="EMBL" id="KAH9371804.1"/>
    </source>
</evidence>
<dbReference type="EMBL" id="JABSTR010000005">
    <property type="protein sequence ID" value="KAH9371804.1"/>
    <property type="molecule type" value="Genomic_DNA"/>
</dbReference>